<dbReference type="GO" id="GO:0005524">
    <property type="term" value="F:ATP binding"/>
    <property type="evidence" value="ECO:0007669"/>
    <property type="project" value="UniProtKB-KW"/>
</dbReference>
<keyword evidence="4" id="KW-0808">Transferase</keyword>
<dbReference type="Proteomes" id="UP000034536">
    <property type="component" value="Unassembled WGS sequence"/>
</dbReference>
<dbReference type="Gene3D" id="2.40.30.30">
    <property type="entry name" value="Riboflavin kinase-like"/>
    <property type="match status" value="1"/>
</dbReference>
<dbReference type="InterPro" id="IPR023468">
    <property type="entry name" value="Riboflavin_kinase"/>
</dbReference>
<keyword evidence="3" id="KW-0288">FMN</keyword>
<accession>A0A0G0CWP0</accession>
<comment type="catalytic activity">
    <reaction evidence="7">
        <text>riboflavin + ATP = FMN + ADP + H(+)</text>
        <dbReference type="Rhea" id="RHEA:14357"/>
        <dbReference type="ChEBI" id="CHEBI:15378"/>
        <dbReference type="ChEBI" id="CHEBI:30616"/>
        <dbReference type="ChEBI" id="CHEBI:57986"/>
        <dbReference type="ChEBI" id="CHEBI:58210"/>
        <dbReference type="ChEBI" id="CHEBI:456216"/>
        <dbReference type="EC" id="2.7.1.26"/>
    </reaction>
</comment>
<comment type="caution">
    <text evidence="9">The sequence shown here is derived from an EMBL/GenBank/DDBJ whole genome shotgun (WGS) entry which is preliminary data.</text>
</comment>
<name>A0A0G0CWP0_9BACT</name>
<proteinExistence type="predicted"/>
<dbReference type="Pfam" id="PF01687">
    <property type="entry name" value="Flavokinase"/>
    <property type="match status" value="1"/>
</dbReference>
<sequence>MTAFTSRQIKGRGRARKLGYPTINLEIPKNFDLKDGVYGVEFMVDTKKYLGAMHFGPSPTFADTEKTLEVFLINLKNETTPVTKNKMLKIKVLKYLREILSFSEKGKLIKQIANDIQEIKSLK</sequence>
<evidence type="ECO:0000259" key="8">
    <source>
        <dbReference type="SMART" id="SM00904"/>
    </source>
</evidence>
<dbReference type="InterPro" id="IPR015865">
    <property type="entry name" value="Riboflavin_kinase_bac/euk"/>
</dbReference>
<evidence type="ECO:0000313" key="9">
    <source>
        <dbReference type="EMBL" id="KKP86284.1"/>
    </source>
</evidence>
<evidence type="ECO:0000256" key="1">
    <source>
        <dbReference type="ARBA" id="ARBA00012105"/>
    </source>
</evidence>
<keyword evidence="2" id="KW-0285">Flavoprotein</keyword>
<evidence type="ECO:0000256" key="4">
    <source>
        <dbReference type="ARBA" id="ARBA00022679"/>
    </source>
</evidence>
<dbReference type="GO" id="GO:0008531">
    <property type="term" value="F:riboflavin kinase activity"/>
    <property type="evidence" value="ECO:0007669"/>
    <property type="project" value="UniProtKB-EC"/>
</dbReference>
<evidence type="ECO:0000256" key="5">
    <source>
        <dbReference type="ARBA" id="ARBA00022741"/>
    </source>
</evidence>
<dbReference type="SMART" id="SM00904">
    <property type="entry name" value="Flavokinase"/>
    <property type="match status" value="1"/>
</dbReference>
<dbReference type="SUPFAM" id="SSF82114">
    <property type="entry name" value="Riboflavin kinase-like"/>
    <property type="match status" value="1"/>
</dbReference>
<feature type="domain" description="Riboflavin kinase" evidence="8">
    <location>
        <begin position="1"/>
        <end position="123"/>
    </location>
</feature>
<dbReference type="GO" id="GO:0009231">
    <property type="term" value="P:riboflavin biosynthetic process"/>
    <property type="evidence" value="ECO:0007669"/>
    <property type="project" value="InterPro"/>
</dbReference>
<reference evidence="9 10" key="1">
    <citation type="journal article" date="2015" name="Nature">
        <title>rRNA introns, odd ribosomes, and small enigmatic genomes across a large radiation of phyla.</title>
        <authorList>
            <person name="Brown C.T."/>
            <person name="Hug L.A."/>
            <person name="Thomas B.C."/>
            <person name="Sharon I."/>
            <person name="Castelle C.J."/>
            <person name="Singh A."/>
            <person name="Wilkins M.J."/>
            <person name="Williams K.H."/>
            <person name="Banfield J.F."/>
        </authorList>
    </citation>
    <scope>NUCLEOTIDE SEQUENCE [LARGE SCALE GENOMIC DNA]</scope>
</reference>
<dbReference type="PANTHER" id="PTHR22749">
    <property type="entry name" value="RIBOFLAVIN KINASE/FMN ADENYLYLTRANSFERASE"/>
    <property type="match status" value="1"/>
</dbReference>
<dbReference type="PANTHER" id="PTHR22749:SF6">
    <property type="entry name" value="RIBOFLAVIN KINASE"/>
    <property type="match status" value="1"/>
</dbReference>
<keyword evidence="5" id="KW-0547">Nucleotide-binding</keyword>
<evidence type="ECO:0000256" key="6">
    <source>
        <dbReference type="ARBA" id="ARBA00022840"/>
    </source>
</evidence>
<evidence type="ECO:0000313" key="10">
    <source>
        <dbReference type="Proteomes" id="UP000034536"/>
    </source>
</evidence>
<protein>
    <recommendedName>
        <fullName evidence="1">riboflavin kinase</fullName>
        <ecNumber evidence="1">2.7.1.26</ecNumber>
    </recommendedName>
</protein>
<dbReference type="EC" id="2.7.1.26" evidence="1"/>
<keyword evidence="6" id="KW-0067">ATP-binding</keyword>
<dbReference type="AlphaFoldDB" id="A0A0G0CWP0"/>
<gene>
    <name evidence="9" type="ORF">UR89_C0027G0006</name>
</gene>
<evidence type="ECO:0000256" key="7">
    <source>
        <dbReference type="ARBA" id="ARBA00047880"/>
    </source>
</evidence>
<dbReference type="EMBL" id="LBQX01000027">
    <property type="protein sequence ID" value="KKP86284.1"/>
    <property type="molecule type" value="Genomic_DNA"/>
</dbReference>
<organism evidence="9 10">
    <name type="scientific">Candidatus Roizmanbacteria bacterium GW2011_GWA2_35_8</name>
    <dbReference type="NCBI Taxonomy" id="1618479"/>
    <lineage>
        <taxon>Bacteria</taxon>
        <taxon>Candidatus Roizmaniibacteriota</taxon>
    </lineage>
</organism>
<dbReference type="GO" id="GO:0009398">
    <property type="term" value="P:FMN biosynthetic process"/>
    <property type="evidence" value="ECO:0007669"/>
    <property type="project" value="TreeGrafter"/>
</dbReference>
<dbReference type="InterPro" id="IPR023465">
    <property type="entry name" value="Riboflavin_kinase_dom_sf"/>
</dbReference>
<evidence type="ECO:0000256" key="2">
    <source>
        <dbReference type="ARBA" id="ARBA00022630"/>
    </source>
</evidence>
<evidence type="ECO:0000256" key="3">
    <source>
        <dbReference type="ARBA" id="ARBA00022643"/>
    </source>
</evidence>